<keyword evidence="2" id="KW-1185">Reference proteome</keyword>
<evidence type="ECO:0000313" key="2">
    <source>
        <dbReference type="Proteomes" id="UP001372338"/>
    </source>
</evidence>
<organism evidence="1 2">
    <name type="scientific">Crotalaria pallida</name>
    <name type="common">Smooth rattlebox</name>
    <name type="synonym">Crotalaria striata</name>
    <dbReference type="NCBI Taxonomy" id="3830"/>
    <lineage>
        <taxon>Eukaryota</taxon>
        <taxon>Viridiplantae</taxon>
        <taxon>Streptophyta</taxon>
        <taxon>Embryophyta</taxon>
        <taxon>Tracheophyta</taxon>
        <taxon>Spermatophyta</taxon>
        <taxon>Magnoliopsida</taxon>
        <taxon>eudicotyledons</taxon>
        <taxon>Gunneridae</taxon>
        <taxon>Pentapetalae</taxon>
        <taxon>rosids</taxon>
        <taxon>fabids</taxon>
        <taxon>Fabales</taxon>
        <taxon>Fabaceae</taxon>
        <taxon>Papilionoideae</taxon>
        <taxon>50 kb inversion clade</taxon>
        <taxon>genistoids sensu lato</taxon>
        <taxon>core genistoids</taxon>
        <taxon>Crotalarieae</taxon>
        <taxon>Crotalaria</taxon>
    </lineage>
</organism>
<dbReference type="EMBL" id="JAYWIO010000003">
    <property type="protein sequence ID" value="KAK7276103.1"/>
    <property type="molecule type" value="Genomic_DNA"/>
</dbReference>
<name>A0AAN9FNP8_CROPI</name>
<dbReference type="Proteomes" id="UP001372338">
    <property type="component" value="Unassembled WGS sequence"/>
</dbReference>
<dbReference type="AlphaFoldDB" id="A0AAN9FNP8"/>
<proteinExistence type="predicted"/>
<protein>
    <submittedName>
        <fullName evidence="1">Uncharacterized protein</fullName>
    </submittedName>
</protein>
<reference evidence="1 2" key="1">
    <citation type="submission" date="2024-01" db="EMBL/GenBank/DDBJ databases">
        <title>The genomes of 5 underutilized Papilionoideae crops provide insights into root nodulation and disease resistanc.</title>
        <authorList>
            <person name="Yuan L."/>
        </authorList>
    </citation>
    <scope>NUCLEOTIDE SEQUENCE [LARGE SCALE GENOMIC DNA]</scope>
    <source>
        <strain evidence="1">ZHUSHIDOU_FW_LH</strain>
        <tissue evidence="1">Leaf</tissue>
    </source>
</reference>
<accession>A0AAN9FNP8</accession>
<gene>
    <name evidence="1" type="ORF">RIF29_17236</name>
</gene>
<sequence length="96" mass="10965">MPRQRSSSARYKLVDLVLVLLNGPGKSLCFPKLAREAFFLIFILRPLRIPFLSFPISFFSHHSHPPFLSPSSHSYLSDSDNKTFISIGKKKRNTES</sequence>
<comment type="caution">
    <text evidence="1">The sequence shown here is derived from an EMBL/GenBank/DDBJ whole genome shotgun (WGS) entry which is preliminary data.</text>
</comment>
<evidence type="ECO:0000313" key="1">
    <source>
        <dbReference type="EMBL" id="KAK7276103.1"/>
    </source>
</evidence>